<dbReference type="EMBL" id="FWXR01000002">
    <property type="protein sequence ID" value="SMC46401.1"/>
    <property type="molecule type" value="Genomic_DNA"/>
</dbReference>
<dbReference type="InterPro" id="IPR010982">
    <property type="entry name" value="Lambda_DNA-bd_dom_sf"/>
</dbReference>
<dbReference type="PROSITE" id="PS50932">
    <property type="entry name" value="HTH_LACI_2"/>
    <property type="match status" value="1"/>
</dbReference>
<evidence type="ECO:0000313" key="5">
    <source>
        <dbReference type="EMBL" id="SMC46401.1"/>
    </source>
</evidence>
<dbReference type="SUPFAM" id="SSF47413">
    <property type="entry name" value="lambda repressor-like DNA-binding domains"/>
    <property type="match status" value="1"/>
</dbReference>
<organism evidence="5 6">
    <name type="scientific">Fulvimarina manganoxydans</name>
    <dbReference type="NCBI Taxonomy" id="937218"/>
    <lineage>
        <taxon>Bacteria</taxon>
        <taxon>Pseudomonadati</taxon>
        <taxon>Pseudomonadota</taxon>
        <taxon>Alphaproteobacteria</taxon>
        <taxon>Hyphomicrobiales</taxon>
        <taxon>Aurantimonadaceae</taxon>
        <taxon>Fulvimarina</taxon>
    </lineage>
</organism>
<dbReference type="PANTHER" id="PTHR30146:SF33">
    <property type="entry name" value="TRANSCRIPTIONAL REGULATOR"/>
    <property type="match status" value="1"/>
</dbReference>
<dbReference type="SMART" id="SM00354">
    <property type="entry name" value="HTH_LACI"/>
    <property type="match status" value="1"/>
</dbReference>
<reference evidence="5 6" key="1">
    <citation type="submission" date="2017-04" db="EMBL/GenBank/DDBJ databases">
        <authorList>
            <person name="Afonso C.L."/>
            <person name="Miller P.J."/>
            <person name="Scott M.A."/>
            <person name="Spackman E."/>
            <person name="Goraichik I."/>
            <person name="Dimitrov K.M."/>
            <person name="Suarez D.L."/>
            <person name="Swayne D.E."/>
        </authorList>
    </citation>
    <scope>NUCLEOTIDE SEQUENCE [LARGE SCALE GENOMIC DNA]</scope>
    <source>
        <strain evidence="5 6">CGMCC 1.10972</strain>
    </source>
</reference>
<accession>A0A1W1ZE14</accession>
<evidence type="ECO:0000256" key="2">
    <source>
        <dbReference type="ARBA" id="ARBA00023125"/>
    </source>
</evidence>
<dbReference type="PANTHER" id="PTHR30146">
    <property type="entry name" value="LACI-RELATED TRANSCRIPTIONAL REPRESSOR"/>
    <property type="match status" value="1"/>
</dbReference>
<keyword evidence="3" id="KW-0804">Transcription</keyword>
<dbReference type="InterPro" id="IPR000843">
    <property type="entry name" value="HTH_LacI"/>
</dbReference>
<proteinExistence type="predicted"/>
<dbReference type="GO" id="GO:0000976">
    <property type="term" value="F:transcription cis-regulatory region binding"/>
    <property type="evidence" value="ECO:0007669"/>
    <property type="project" value="TreeGrafter"/>
</dbReference>
<dbReference type="InterPro" id="IPR028082">
    <property type="entry name" value="Peripla_BP_I"/>
</dbReference>
<dbReference type="Gene3D" id="1.10.260.40">
    <property type="entry name" value="lambda repressor-like DNA-binding domains"/>
    <property type="match status" value="1"/>
</dbReference>
<evidence type="ECO:0000256" key="1">
    <source>
        <dbReference type="ARBA" id="ARBA00023015"/>
    </source>
</evidence>
<protein>
    <submittedName>
        <fullName evidence="5">Transcriptional regulator, LacI family</fullName>
    </submittedName>
</protein>
<gene>
    <name evidence="5" type="ORF">SAMN06297251_102342</name>
</gene>
<dbReference type="Gene3D" id="3.40.50.2300">
    <property type="match status" value="2"/>
</dbReference>
<keyword evidence="6" id="KW-1185">Reference proteome</keyword>
<dbReference type="AlphaFoldDB" id="A0A1W1ZE14"/>
<dbReference type="PROSITE" id="PS00356">
    <property type="entry name" value="HTH_LACI_1"/>
    <property type="match status" value="1"/>
</dbReference>
<dbReference type="STRING" id="937218.SAMN06297251_102342"/>
<name>A0A1W1ZE14_9HYPH</name>
<dbReference type="CDD" id="cd01575">
    <property type="entry name" value="PBP1_GntR"/>
    <property type="match status" value="1"/>
</dbReference>
<dbReference type="GO" id="GO:0003700">
    <property type="term" value="F:DNA-binding transcription factor activity"/>
    <property type="evidence" value="ECO:0007669"/>
    <property type="project" value="TreeGrafter"/>
</dbReference>
<keyword evidence="2" id="KW-0238">DNA-binding</keyword>
<feature type="domain" description="HTH lacI-type" evidence="4">
    <location>
        <begin position="16"/>
        <end position="70"/>
    </location>
</feature>
<evidence type="ECO:0000256" key="3">
    <source>
        <dbReference type="ARBA" id="ARBA00023163"/>
    </source>
</evidence>
<evidence type="ECO:0000313" key="6">
    <source>
        <dbReference type="Proteomes" id="UP000192656"/>
    </source>
</evidence>
<dbReference type="InterPro" id="IPR046335">
    <property type="entry name" value="LacI/GalR-like_sensor"/>
</dbReference>
<dbReference type="CDD" id="cd01392">
    <property type="entry name" value="HTH_LacI"/>
    <property type="match status" value="1"/>
</dbReference>
<dbReference type="Proteomes" id="UP000192656">
    <property type="component" value="Unassembled WGS sequence"/>
</dbReference>
<dbReference type="SUPFAM" id="SSF53822">
    <property type="entry name" value="Periplasmic binding protein-like I"/>
    <property type="match status" value="1"/>
</dbReference>
<keyword evidence="1" id="KW-0805">Transcription regulation</keyword>
<sequence>MDEPVTRRSRRTRQTIKMSDVAAAANVSPSTVSLYLRRPGAVSKRAGVAIHDAIERLGYVPNLMAGGLAAARSRVVGVVVPSMRNAFFAQTVSAMQGVLSDDGFQVMFGNTDYDDDTELALVRAYLSWSPSALVLTGLHHARPTRDLLHAADCPVVEMWELGADPVDLAVGFSHTEVGRAQARHLIRKGRRHLAFLGARMQDDRRAMQRAEGFAAEAREAGIAAEIVQHIKPASTEAAAALLAKALSINARIDGVAASNDTLALGLLFECMRRGIAVPERLSVVGFGDLEFSAFSNPSLTTIRPFGDVIGEEIARLVLAAVEEDARPARPAINTGFVIVERGSA</sequence>
<dbReference type="Pfam" id="PF13377">
    <property type="entry name" value="Peripla_BP_3"/>
    <property type="match status" value="1"/>
</dbReference>
<dbReference type="Pfam" id="PF00356">
    <property type="entry name" value="LacI"/>
    <property type="match status" value="1"/>
</dbReference>
<evidence type="ECO:0000259" key="4">
    <source>
        <dbReference type="PROSITE" id="PS50932"/>
    </source>
</evidence>